<name>A0AAV3Z5A0_9GAST</name>
<gene>
    <name evidence="2" type="ORF">PoB_001683500</name>
</gene>
<sequence length="94" mass="10427">MGSYSCRNSCDIIDNNGQIISSNHSGGSNGGSGTSRGDFRNTNSVETIGHVWVRDSARTPKIRPPGIHYYLRQEREIRGSDIMSAIDKRDSKER</sequence>
<comment type="caution">
    <text evidence="2">The sequence shown here is derived from an EMBL/GenBank/DDBJ whole genome shotgun (WGS) entry which is preliminary data.</text>
</comment>
<feature type="compositionally biased region" description="Low complexity" evidence="1">
    <location>
        <begin position="15"/>
        <end position="26"/>
    </location>
</feature>
<keyword evidence="3" id="KW-1185">Reference proteome</keyword>
<dbReference type="Proteomes" id="UP000735302">
    <property type="component" value="Unassembled WGS sequence"/>
</dbReference>
<organism evidence="2 3">
    <name type="scientific">Plakobranchus ocellatus</name>
    <dbReference type="NCBI Taxonomy" id="259542"/>
    <lineage>
        <taxon>Eukaryota</taxon>
        <taxon>Metazoa</taxon>
        <taxon>Spiralia</taxon>
        <taxon>Lophotrochozoa</taxon>
        <taxon>Mollusca</taxon>
        <taxon>Gastropoda</taxon>
        <taxon>Heterobranchia</taxon>
        <taxon>Euthyneura</taxon>
        <taxon>Panpulmonata</taxon>
        <taxon>Sacoglossa</taxon>
        <taxon>Placobranchoidea</taxon>
        <taxon>Plakobranchidae</taxon>
        <taxon>Plakobranchus</taxon>
    </lineage>
</organism>
<feature type="region of interest" description="Disordered" evidence="1">
    <location>
        <begin position="15"/>
        <end position="43"/>
    </location>
</feature>
<dbReference type="AlphaFoldDB" id="A0AAV3Z5A0"/>
<evidence type="ECO:0000256" key="1">
    <source>
        <dbReference type="SAM" id="MobiDB-lite"/>
    </source>
</evidence>
<evidence type="ECO:0000313" key="2">
    <source>
        <dbReference type="EMBL" id="GFN90329.1"/>
    </source>
</evidence>
<dbReference type="EMBL" id="BLXT01002015">
    <property type="protein sequence ID" value="GFN90329.1"/>
    <property type="molecule type" value="Genomic_DNA"/>
</dbReference>
<reference evidence="2 3" key="1">
    <citation type="journal article" date="2021" name="Elife">
        <title>Chloroplast acquisition without the gene transfer in kleptoplastic sea slugs, Plakobranchus ocellatus.</title>
        <authorList>
            <person name="Maeda T."/>
            <person name="Takahashi S."/>
            <person name="Yoshida T."/>
            <person name="Shimamura S."/>
            <person name="Takaki Y."/>
            <person name="Nagai Y."/>
            <person name="Toyoda A."/>
            <person name="Suzuki Y."/>
            <person name="Arimoto A."/>
            <person name="Ishii H."/>
            <person name="Satoh N."/>
            <person name="Nishiyama T."/>
            <person name="Hasebe M."/>
            <person name="Maruyama T."/>
            <person name="Minagawa J."/>
            <person name="Obokata J."/>
            <person name="Shigenobu S."/>
        </authorList>
    </citation>
    <scope>NUCLEOTIDE SEQUENCE [LARGE SCALE GENOMIC DNA]</scope>
</reference>
<proteinExistence type="predicted"/>
<protein>
    <submittedName>
        <fullName evidence="2">Uncharacterized protein</fullName>
    </submittedName>
</protein>
<accession>A0AAV3Z5A0</accession>
<evidence type="ECO:0000313" key="3">
    <source>
        <dbReference type="Proteomes" id="UP000735302"/>
    </source>
</evidence>